<evidence type="ECO:0000313" key="7">
    <source>
        <dbReference type="EMBL" id="CAL1536839.1"/>
    </source>
</evidence>
<dbReference type="EMBL" id="CAXITT010000241">
    <property type="protein sequence ID" value="CAL1536839.1"/>
    <property type="molecule type" value="Genomic_DNA"/>
</dbReference>
<evidence type="ECO:0000256" key="4">
    <source>
        <dbReference type="ARBA" id="ARBA00023157"/>
    </source>
</evidence>
<keyword evidence="4" id="KW-1015">Disulfide bond</keyword>
<proteinExistence type="inferred from homology"/>
<comment type="subcellular location">
    <subcellularLocation>
        <location evidence="1">Secreted</location>
    </subcellularLocation>
</comment>
<dbReference type="Gene3D" id="3.40.50.1820">
    <property type="entry name" value="alpha/beta hydrolase"/>
    <property type="match status" value="1"/>
</dbReference>
<organism evidence="7 8">
    <name type="scientific">Lymnaea stagnalis</name>
    <name type="common">Great pond snail</name>
    <name type="synonym">Helix stagnalis</name>
    <dbReference type="NCBI Taxonomy" id="6523"/>
    <lineage>
        <taxon>Eukaryota</taxon>
        <taxon>Metazoa</taxon>
        <taxon>Spiralia</taxon>
        <taxon>Lophotrochozoa</taxon>
        <taxon>Mollusca</taxon>
        <taxon>Gastropoda</taxon>
        <taxon>Heterobranchia</taxon>
        <taxon>Euthyneura</taxon>
        <taxon>Panpulmonata</taxon>
        <taxon>Hygrophila</taxon>
        <taxon>Lymnaeoidea</taxon>
        <taxon>Lymnaeidae</taxon>
        <taxon>Lymnaea</taxon>
    </lineage>
</organism>
<dbReference type="Proteomes" id="UP001497497">
    <property type="component" value="Unassembled WGS sequence"/>
</dbReference>
<dbReference type="PRINTS" id="PR00823">
    <property type="entry name" value="PANCLIPASE"/>
</dbReference>
<dbReference type="GO" id="GO:0005615">
    <property type="term" value="C:extracellular space"/>
    <property type="evidence" value="ECO:0007669"/>
    <property type="project" value="TreeGrafter"/>
</dbReference>
<comment type="caution">
    <text evidence="7">The sequence shown here is derived from an EMBL/GenBank/DDBJ whole genome shotgun (WGS) entry which is preliminary data.</text>
</comment>
<feature type="non-terminal residue" evidence="7">
    <location>
        <position position="1"/>
    </location>
</feature>
<protein>
    <recommendedName>
        <fullName evidence="6">Lipase domain-containing protein</fullName>
    </recommendedName>
</protein>
<evidence type="ECO:0000256" key="5">
    <source>
        <dbReference type="RuleBase" id="RU004262"/>
    </source>
</evidence>
<sequence>VFLTGSEVCYDDLGCFSTESPFDNSPERPFTVLPQSPGKIGTIFAHFSRNNSDVGQDLEALKTTTVADTWTGYKPRLTKIIVHGFLQDPATTTWLRDMKDELLRKADYNVVIVDWHTGNGPPYTQATANTRVVGAQIAYLIQKLIVSLCTTAGDFHVIGHSLGAHIAGYAGERTPGLGRITGLDPAGPYFENTDPRVRLDPTDATFVDAIHTDYKSWTAIAYGIKQPVGHLDFYPNLGHDQPGCDANLVTSHNAICDGNSVTCFLAATDVVDIVICHHARAVQYFHESINSACPFLAYPCVNEQEYLSGKCKTCENGGCASMGLRAEQYLPLPGTRRSLYLTTSSAPPFCRE</sequence>
<keyword evidence="3" id="KW-0964">Secreted</keyword>
<evidence type="ECO:0000256" key="1">
    <source>
        <dbReference type="ARBA" id="ARBA00004613"/>
    </source>
</evidence>
<gene>
    <name evidence="7" type="ORF">GSLYS_00010752001</name>
</gene>
<dbReference type="AlphaFoldDB" id="A0AAV2HTP0"/>
<keyword evidence="8" id="KW-1185">Reference proteome</keyword>
<dbReference type="GO" id="GO:0016042">
    <property type="term" value="P:lipid catabolic process"/>
    <property type="evidence" value="ECO:0007669"/>
    <property type="project" value="TreeGrafter"/>
</dbReference>
<evidence type="ECO:0000259" key="6">
    <source>
        <dbReference type="Pfam" id="PF00151"/>
    </source>
</evidence>
<dbReference type="InterPro" id="IPR002331">
    <property type="entry name" value="Lipase_panc"/>
</dbReference>
<comment type="similarity">
    <text evidence="2 5">Belongs to the AB hydrolase superfamily. Lipase family.</text>
</comment>
<accession>A0AAV2HTP0</accession>
<evidence type="ECO:0000256" key="3">
    <source>
        <dbReference type="ARBA" id="ARBA00022525"/>
    </source>
</evidence>
<dbReference type="InterPro" id="IPR029058">
    <property type="entry name" value="AB_hydrolase_fold"/>
</dbReference>
<dbReference type="GO" id="GO:0004806">
    <property type="term" value="F:triacylglycerol lipase activity"/>
    <property type="evidence" value="ECO:0007669"/>
    <property type="project" value="InterPro"/>
</dbReference>
<name>A0AAV2HTP0_LYMST</name>
<evidence type="ECO:0000313" key="8">
    <source>
        <dbReference type="Proteomes" id="UP001497497"/>
    </source>
</evidence>
<dbReference type="CDD" id="cd00707">
    <property type="entry name" value="Pancreat_lipase_like"/>
    <property type="match status" value="1"/>
</dbReference>
<dbReference type="PANTHER" id="PTHR11610">
    <property type="entry name" value="LIPASE"/>
    <property type="match status" value="1"/>
</dbReference>
<evidence type="ECO:0000256" key="2">
    <source>
        <dbReference type="ARBA" id="ARBA00010701"/>
    </source>
</evidence>
<dbReference type="PRINTS" id="PR00821">
    <property type="entry name" value="TAGLIPASE"/>
</dbReference>
<reference evidence="7 8" key="1">
    <citation type="submission" date="2024-04" db="EMBL/GenBank/DDBJ databases">
        <authorList>
            <consortium name="Genoscope - CEA"/>
            <person name="William W."/>
        </authorList>
    </citation>
    <scope>NUCLEOTIDE SEQUENCE [LARGE SCALE GENOMIC DNA]</scope>
</reference>
<dbReference type="InterPro" id="IPR000734">
    <property type="entry name" value="TAG_lipase"/>
</dbReference>
<dbReference type="FunFam" id="3.40.50.1820:FF:000033">
    <property type="entry name" value="Pancreatic triacylglycerol lipase"/>
    <property type="match status" value="1"/>
</dbReference>
<dbReference type="Pfam" id="PF00151">
    <property type="entry name" value="Lipase"/>
    <property type="match status" value="1"/>
</dbReference>
<dbReference type="InterPro" id="IPR033906">
    <property type="entry name" value="Lipase_N"/>
</dbReference>
<dbReference type="InterPro" id="IPR013818">
    <property type="entry name" value="Lipase"/>
</dbReference>
<feature type="domain" description="Lipase" evidence="6">
    <location>
        <begin position="7"/>
        <end position="349"/>
    </location>
</feature>
<dbReference type="SUPFAM" id="SSF53474">
    <property type="entry name" value="alpha/beta-Hydrolases"/>
    <property type="match status" value="1"/>
</dbReference>